<dbReference type="EMBL" id="KK583192">
    <property type="protein sequence ID" value="KDO33861.1"/>
    <property type="molecule type" value="Genomic_DNA"/>
</dbReference>
<dbReference type="InterPro" id="IPR051707">
    <property type="entry name" value="PI-Interact_SigTrans_Reg"/>
</dbReference>
<dbReference type="SMART" id="SM00233">
    <property type="entry name" value="PH"/>
    <property type="match status" value="1"/>
</dbReference>
<dbReference type="InterPro" id="IPR001849">
    <property type="entry name" value="PH_domain"/>
</dbReference>
<feature type="domain" description="PH" evidence="2">
    <location>
        <begin position="5"/>
        <end position="105"/>
    </location>
</feature>
<organism evidence="3 4">
    <name type="scientific">Saprolegnia parasitica (strain CBS 223.65)</name>
    <dbReference type="NCBI Taxonomy" id="695850"/>
    <lineage>
        <taxon>Eukaryota</taxon>
        <taxon>Sar</taxon>
        <taxon>Stramenopiles</taxon>
        <taxon>Oomycota</taxon>
        <taxon>Saprolegniomycetes</taxon>
        <taxon>Saprolegniales</taxon>
        <taxon>Saprolegniaceae</taxon>
        <taxon>Saprolegnia</taxon>
    </lineage>
</organism>
<dbReference type="Pfam" id="PF00169">
    <property type="entry name" value="PH"/>
    <property type="match status" value="1"/>
</dbReference>
<evidence type="ECO:0000259" key="2">
    <source>
        <dbReference type="PROSITE" id="PS50003"/>
    </source>
</evidence>
<dbReference type="InterPro" id="IPR011993">
    <property type="entry name" value="PH-like_dom_sf"/>
</dbReference>
<reference evidence="3 4" key="1">
    <citation type="journal article" date="2013" name="PLoS Genet.">
        <title>Distinctive expansion of potential virulence genes in the genome of the oomycete fish pathogen Saprolegnia parasitica.</title>
        <authorList>
            <person name="Jiang R.H."/>
            <person name="de Bruijn I."/>
            <person name="Haas B.J."/>
            <person name="Belmonte R."/>
            <person name="Lobach L."/>
            <person name="Christie J."/>
            <person name="van den Ackerveken G."/>
            <person name="Bottin A."/>
            <person name="Bulone V."/>
            <person name="Diaz-Moreno S.M."/>
            <person name="Dumas B."/>
            <person name="Fan L."/>
            <person name="Gaulin E."/>
            <person name="Govers F."/>
            <person name="Grenville-Briggs L.J."/>
            <person name="Horner N.R."/>
            <person name="Levin J.Z."/>
            <person name="Mammella M."/>
            <person name="Meijer H.J."/>
            <person name="Morris P."/>
            <person name="Nusbaum C."/>
            <person name="Oome S."/>
            <person name="Phillips A.J."/>
            <person name="van Rooyen D."/>
            <person name="Rzeszutek E."/>
            <person name="Saraiva M."/>
            <person name="Secombes C.J."/>
            <person name="Seidl M.F."/>
            <person name="Snel B."/>
            <person name="Stassen J.H."/>
            <person name="Sykes S."/>
            <person name="Tripathy S."/>
            <person name="van den Berg H."/>
            <person name="Vega-Arreguin J.C."/>
            <person name="Wawra S."/>
            <person name="Young S.K."/>
            <person name="Zeng Q."/>
            <person name="Dieguez-Uribeondo J."/>
            <person name="Russ C."/>
            <person name="Tyler B.M."/>
            <person name="van West P."/>
        </authorList>
    </citation>
    <scope>NUCLEOTIDE SEQUENCE [LARGE SCALE GENOMIC DNA]</scope>
    <source>
        <strain evidence="3 4">CBS 223.65</strain>
    </source>
</reference>
<gene>
    <name evidence="3" type="ORF">SPRG_01740</name>
</gene>
<dbReference type="AlphaFoldDB" id="A0A067D574"/>
<dbReference type="KEGG" id="spar:SPRG_01740"/>
<proteinExistence type="predicted"/>
<feature type="compositionally biased region" description="Basic residues" evidence="1">
    <location>
        <begin position="154"/>
        <end position="165"/>
    </location>
</feature>
<sequence length="165" mass="19018">MPDDGACISGYLNKMKHEQKVLTPSWNRRWFALDGAELKYFGSKDSTIPSKVIDLLSIESVRPFDTGDHGVYSFVLKTPSRSYFLRADSEGDMKRWVRCLREQQDLWREKSLETPRRASKLKLYKEMPRPPSPGKSKRGDHESESKDDDEPKRPMKGPKKGTVRG</sequence>
<dbReference type="VEuPathDB" id="FungiDB:SPRG_01740"/>
<dbReference type="Gene3D" id="2.30.29.30">
    <property type="entry name" value="Pleckstrin-homology domain (PH domain)/Phosphotyrosine-binding domain (PTB)"/>
    <property type="match status" value="1"/>
</dbReference>
<dbReference type="PROSITE" id="PS50003">
    <property type="entry name" value="PH_DOMAIN"/>
    <property type="match status" value="1"/>
</dbReference>
<protein>
    <recommendedName>
        <fullName evidence="2">PH domain-containing protein</fullName>
    </recommendedName>
</protein>
<feature type="region of interest" description="Disordered" evidence="1">
    <location>
        <begin position="118"/>
        <end position="165"/>
    </location>
</feature>
<evidence type="ECO:0000313" key="3">
    <source>
        <dbReference type="EMBL" id="KDO33861.1"/>
    </source>
</evidence>
<dbReference type="OMA" id="YYQHESS"/>
<keyword evidence="4" id="KW-1185">Reference proteome</keyword>
<evidence type="ECO:0000256" key="1">
    <source>
        <dbReference type="SAM" id="MobiDB-lite"/>
    </source>
</evidence>
<dbReference type="GeneID" id="24124321"/>
<dbReference type="PANTHER" id="PTHR14336:SF8">
    <property type="entry name" value="PROTEIN OPY1"/>
    <property type="match status" value="1"/>
</dbReference>
<dbReference type="SUPFAM" id="SSF50729">
    <property type="entry name" value="PH domain-like"/>
    <property type="match status" value="1"/>
</dbReference>
<dbReference type="PANTHER" id="PTHR14336">
    <property type="entry name" value="TANDEM PH DOMAIN CONTAINING PROTEIN"/>
    <property type="match status" value="1"/>
</dbReference>
<dbReference type="RefSeq" id="XP_012195497.1">
    <property type="nucleotide sequence ID" value="XM_012340107.1"/>
</dbReference>
<accession>A0A067D574</accession>
<name>A0A067D574_SAPPC</name>
<dbReference type="Proteomes" id="UP000030745">
    <property type="component" value="Unassembled WGS sequence"/>
</dbReference>
<evidence type="ECO:0000313" key="4">
    <source>
        <dbReference type="Proteomes" id="UP000030745"/>
    </source>
</evidence>
<feature type="compositionally biased region" description="Basic and acidic residues" evidence="1">
    <location>
        <begin position="137"/>
        <end position="153"/>
    </location>
</feature>
<dbReference type="OrthoDB" id="67516at2759"/>